<keyword evidence="5" id="KW-1185">Reference proteome</keyword>
<organism evidence="4 5">
    <name type="scientific">Candidatus Hepatoplasma crinochetorum Av</name>
    <dbReference type="NCBI Taxonomy" id="1427984"/>
    <lineage>
        <taxon>Bacteria</taxon>
        <taxon>Bacillati</taxon>
        <taxon>Mycoplasmatota</taxon>
        <taxon>Mollicutes</taxon>
        <taxon>Candidatus Hepatoplasmataceae</taxon>
        <taxon>Candidatus Hepatoplasma</taxon>
    </lineage>
</organism>
<evidence type="ECO:0000313" key="4">
    <source>
        <dbReference type="EMBL" id="AHK22689.1"/>
    </source>
</evidence>
<accession>W8GFX8</accession>
<evidence type="ECO:0000256" key="1">
    <source>
        <dbReference type="ARBA" id="ARBA00022723"/>
    </source>
</evidence>
<dbReference type="eggNOG" id="COG0084">
    <property type="taxonomic scope" value="Bacteria"/>
</dbReference>
<dbReference type="PIRSF" id="PIRSF005902">
    <property type="entry name" value="DNase_TatD"/>
    <property type="match status" value="1"/>
</dbReference>
<gene>
    <name evidence="4" type="primary">tatD</name>
    <name evidence="4" type="ORF">X271_00603</name>
</gene>
<proteinExistence type="predicted"/>
<reference evidence="4 5" key="1">
    <citation type="journal article" date="2014" name="Genome Biol. Evol.">
        <title>Phylogenomics of "Candidatus Hepatoplasma crinochetorum," a Lineage of Mollicutes Associated with Noninsect Arthropods.</title>
        <authorList>
            <person name="Leclercq S."/>
            <person name="Dittmer J."/>
            <person name="Bouchon D."/>
            <person name="Cordaux R."/>
        </authorList>
    </citation>
    <scope>NUCLEOTIDE SEQUENCE [LARGE SCALE GENOMIC DNA]</scope>
    <source>
        <strain evidence="4 5">Av</strain>
    </source>
</reference>
<dbReference type="OrthoDB" id="9810005at2"/>
<feature type="binding site" evidence="3">
    <location>
        <position position="94"/>
    </location>
    <ligand>
        <name>a divalent metal cation</name>
        <dbReference type="ChEBI" id="CHEBI:60240"/>
        <label>1</label>
    </ligand>
</feature>
<dbReference type="Proteomes" id="UP000019450">
    <property type="component" value="Chromosome"/>
</dbReference>
<dbReference type="GO" id="GO:0005829">
    <property type="term" value="C:cytosol"/>
    <property type="evidence" value="ECO:0007669"/>
    <property type="project" value="TreeGrafter"/>
</dbReference>
<dbReference type="EMBL" id="CP006932">
    <property type="protein sequence ID" value="AHK22689.1"/>
    <property type="molecule type" value="Genomic_DNA"/>
</dbReference>
<dbReference type="InterPro" id="IPR032466">
    <property type="entry name" value="Metal_Hydrolase"/>
</dbReference>
<dbReference type="GO" id="GO:0004536">
    <property type="term" value="F:DNA nuclease activity"/>
    <property type="evidence" value="ECO:0007669"/>
    <property type="project" value="InterPro"/>
</dbReference>
<dbReference type="Pfam" id="PF01026">
    <property type="entry name" value="TatD_DNase"/>
    <property type="match status" value="1"/>
</dbReference>
<dbReference type="NCBIfam" id="TIGR00010">
    <property type="entry name" value="YchF/TatD family DNA exonuclease"/>
    <property type="match status" value="1"/>
</dbReference>
<name>W8GFX8_9MOLU</name>
<feature type="binding site" evidence="3">
    <location>
        <position position="132"/>
    </location>
    <ligand>
        <name>a divalent metal cation</name>
        <dbReference type="ChEBI" id="CHEBI:60240"/>
        <label>2</label>
    </ligand>
</feature>
<feature type="binding site" evidence="3">
    <location>
        <position position="7"/>
    </location>
    <ligand>
        <name>a divalent metal cation</name>
        <dbReference type="ChEBI" id="CHEBI:60240"/>
        <label>1</label>
    </ligand>
</feature>
<keyword evidence="2 4" id="KW-0378">Hydrolase</keyword>
<dbReference type="EC" id="3.1.21.-" evidence="4"/>
<dbReference type="PANTHER" id="PTHR46124:SF2">
    <property type="entry name" value="D-AMINOACYL-TRNA DEACYLASE"/>
    <property type="match status" value="1"/>
</dbReference>
<protein>
    <submittedName>
        <fullName evidence="4">Putative TatD deoxyribonuclease</fullName>
        <ecNumber evidence="4">3.1.21.-</ecNumber>
    </submittedName>
</protein>
<dbReference type="FunFam" id="3.20.20.140:FF:000005">
    <property type="entry name" value="TatD family hydrolase"/>
    <property type="match status" value="1"/>
</dbReference>
<sequence>MKAIDTHAHLLQRYYKEELDKIIEKSLSELEYVFNIGTDFSSLQEILNLNKKYPKLIPVLGLHPFDVNELDELKGEILEKIIFDNKKTIKAIGEIGLDYSRIKKEEEKEIQKKWFIFQLEIANKFKLPVVIHGRDAYEDIYKIISKFPNLNYIIHSYTGNEKMFNNFLKFKNLIFSFNGIITFKNAQEIKNYAKIIPLDKIIFETDCPYLTPVPFRGKTNYPFYLKYLMLEFSKIRDLKMEELITISNSNAKKFYRI</sequence>
<dbReference type="RefSeq" id="WP_025208975.1">
    <property type="nucleotide sequence ID" value="NZ_CP006932.1"/>
</dbReference>
<keyword evidence="1 3" id="KW-0479">Metal-binding</keyword>
<dbReference type="STRING" id="1427984.X271_00603"/>
<dbReference type="GO" id="GO:0046872">
    <property type="term" value="F:metal ion binding"/>
    <property type="evidence" value="ECO:0007669"/>
    <property type="project" value="UniProtKB-KW"/>
</dbReference>
<dbReference type="Gene3D" id="3.20.20.140">
    <property type="entry name" value="Metal-dependent hydrolases"/>
    <property type="match status" value="1"/>
</dbReference>
<dbReference type="GO" id="GO:0016788">
    <property type="term" value="F:hydrolase activity, acting on ester bonds"/>
    <property type="evidence" value="ECO:0007669"/>
    <property type="project" value="InterPro"/>
</dbReference>
<evidence type="ECO:0000256" key="3">
    <source>
        <dbReference type="PIRSR" id="PIRSR005902-1"/>
    </source>
</evidence>
<dbReference type="InterPro" id="IPR018228">
    <property type="entry name" value="DNase_TatD-rel_CS"/>
</dbReference>
<dbReference type="PROSITE" id="PS01090">
    <property type="entry name" value="TATD_2"/>
    <property type="match status" value="1"/>
</dbReference>
<dbReference type="AlphaFoldDB" id="W8GFX8"/>
<evidence type="ECO:0000313" key="5">
    <source>
        <dbReference type="Proteomes" id="UP000019450"/>
    </source>
</evidence>
<feature type="binding site" evidence="3">
    <location>
        <position position="155"/>
    </location>
    <ligand>
        <name>a divalent metal cation</name>
        <dbReference type="ChEBI" id="CHEBI:60240"/>
        <label>2</label>
    </ligand>
</feature>
<evidence type="ECO:0000256" key="2">
    <source>
        <dbReference type="ARBA" id="ARBA00022801"/>
    </source>
</evidence>
<dbReference type="InterPro" id="IPR001130">
    <property type="entry name" value="TatD-like"/>
</dbReference>
<dbReference type="HOGENOM" id="CLU_031506_4_0_14"/>
<dbReference type="PATRIC" id="fig|1427984.3.peg.567"/>
<dbReference type="InterPro" id="IPR015991">
    <property type="entry name" value="TatD/YcfH-like"/>
</dbReference>
<dbReference type="KEGG" id="hcr:X271_00603"/>
<dbReference type="CDD" id="cd01310">
    <property type="entry name" value="TatD_DNAse"/>
    <property type="match status" value="1"/>
</dbReference>
<feature type="binding site" evidence="3">
    <location>
        <position position="9"/>
    </location>
    <ligand>
        <name>a divalent metal cation</name>
        <dbReference type="ChEBI" id="CHEBI:60240"/>
        <label>1</label>
    </ligand>
</feature>
<feature type="binding site" evidence="3">
    <location>
        <position position="206"/>
    </location>
    <ligand>
        <name>a divalent metal cation</name>
        <dbReference type="ChEBI" id="CHEBI:60240"/>
        <label>1</label>
    </ligand>
</feature>
<dbReference type="SUPFAM" id="SSF51556">
    <property type="entry name" value="Metallo-dependent hydrolases"/>
    <property type="match status" value="1"/>
</dbReference>
<dbReference type="PANTHER" id="PTHR46124">
    <property type="entry name" value="D-AMINOACYL-TRNA DEACYLASE"/>
    <property type="match status" value="1"/>
</dbReference>